<dbReference type="CDD" id="cd02970">
    <property type="entry name" value="PRX_like2"/>
    <property type="match status" value="1"/>
</dbReference>
<feature type="domain" description="Thioredoxin" evidence="13">
    <location>
        <begin position="49"/>
        <end position="220"/>
    </location>
</feature>
<feature type="compositionally biased region" description="Basic and acidic residues" evidence="12">
    <location>
        <begin position="13"/>
        <end position="28"/>
    </location>
</feature>
<comment type="function">
    <text evidence="1">Thiol-specific peroxidase that catalyzes the reduction of hydrogen peroxide and organic hydroperoxides to water and alcohols, respectively. Plays a role in cell protection against oxidative stress by detoxifying peroxides and as sensor of hydrogen peroxide-mediated signaling events.</text>
</comment>
<evidence type="ECO:0000256" key="11">
    <source>
        <dbReference type="ARBA" id="ARBA00049091"/>
    </source>
</evidence>
<dbReference type="EC" id="1.11.1.24" evidence="2"/>
<sequence length="220" mass="24355">MSEITEPTLKSQLDAKKDDFEAHAPVDKKQDYAEGLEAVEKSGVIKKAKQVGDQAPEFTLKNAIGNDVTLSEYLKKGPVVLTWYRGGWCPYCNLTLQRLQQELGNIQAEGANLLALSPELPDNSLNTTEKNDLKFEVLSDVGNQVGKAYGIIFKLTAAVANRYQDGFNLHGFNGDESNELPLAATYIINQNGEINYAFLEVDYRKRAEPADIIDALKTLE</sequence>
<protein>
    <recommendedName>
        <fullName evidence="2">thioredoxin-dependent peroxiredoxin</fullName>
        <ecNumber evidence="2">1.11.1.24</ecNumber>
    </recommendedName>
    <alternativeName>
        <fullName evidence="8">Thioredoxin peroxidase</fullName>
    </alternativeName>
    <alternativeName>
        <fullName evidence="10">Thioredoxin-dependent peroxiredoxin Bcp</fullName>
    </alternativeName>
</protein>
<keyword evidence="7" id="KW-0676">Redox-active center</keyword>
<comment type="similarity">
    <text evidence="9">Belongs to the peroxiredoxin family. BCP/PrxQ subfamily.</text>
</comment>
<evidence type="ECO:0000256" key="2">
    <source>
        <dbReference type="ARBA" id="ARBA00013017"/>
    </source>
</evidence>
<keyword evidence="6" id="KW-1015">Disulfide bond</keyword>
<organism evidence="14 15">
    <name type="scientific">Formosa undariae</name>
    <dbReference type="NCBI Taxonomy" id="1325436"/>
    <lineage>
        <taxon>Bacteria</taxon>
        <taxon>Pseudomonadati</taxon>
        <taxon>Bacteroidota</taxon>
        <taxon>Flavobacteriia</taxon>
        <taxon>Flavobacteriales</taxon>
        <taxon>Flavobacteriaceae</taxon>
        <taxon>Formosa</taxon>
    </lineage>
</organism>
<comment type="catalytic activity">
    <reaction evidence="11">
        <text>a hydroperoxide + [thioredoxin]-dithiol = an alcohol + [thioredoxin]-disulfide + H2O</text>
        <dbReference type="Rhea" id="RHEA:62620"/>
        <dbReference type="Rhea" id="RHEA-COMP:10698"/>
        <dbReference type="Rhea" id="RHEA-COMP:10700"/>
        <dbReference type="ChEBI" id="CHEBI:15377"/>
        <dbReference type="ChEBI" id="CHEBI:29950"/>
        <dbReference type="ChEBI" id="CHEBI:30879"/>
        <dbReference type="ChEBI" id="CHEBI:35924"/>
        <dbReference type="ChEBI" id="CHEBI:50058"/>
        <dbReference type="EC" id="1.11.1.24"/>
    </reaction>
</comment>
<dbReference type="InterPro" id="IPR013766">
    <property type="entry name" value="Thioredoxin_domain"/>
</dbReference>
<keyword evidence="4" id="KW-0049">Antioxidant</keyword>
<gene>
    <name evidence="14" type="ORF">ACFFVB_05555</name>
</gene>
<dbReference type="PANTHER" id="PTHR42801:SF7">
    <property type="entry name" value="SLL1159 PROTEIN"/>
    <property type="match status" value="1"/>
</dbReference>
<evidence type="ECO:0000313" key="15">
    <source>
        <dbReference type="Proteomes" id="UP001589605"/>
    </source>
</evidence>
<dbReference type="InterPro" id="IPR036249">
    <property type="entry name" value="Thioredoxin-like_sf"/>
</dbReference>
<keyword evidence="3" id="KW-0575">Peroxidase</keyword>
<dbReference type="PROSITE" id="PS51352">
    <property type="entry name" value="THIOREDOXIN_2"/>
    <property type="match status" value="1"/>
</dbReference>
<evidence type="ECO:0000256" key="8">
    <source>
        <dbReference type="ARBA" id="ARBA00032824"/>
    </source>
</evidence>
<feature type="region of interest" description="Disordered" evidence="12">
    <location>
        <begin position="1"/>
        <end position="28"/>
    </location>
</feature>
<evidence type="ECO:0000256" key="6">
    <source>
        <dbReference type="ARBA" id="ARBA00023157"/>
    </source>
</evidence>
<evidence type="ECO:0000256" key="9">
    <source>
        <dbReference type="ARBA" id="ARBA00038489"/>
    </source>
</evidence>
<keyword evidence="15" id="KW-1185">Reference proteome</keyword>
<dbReference type="PANTHER" id="PTHR42801">
    <property type="entry name" value="THIOREDOXIN-DEPENDENT PEROXIDE REDUCTASE"/>
    <property type="match status" value="1"/>
</dbReference>
<evidence type="ECO:0000256" key="3">
    <source>
        <dbReference type="ARBA" id="ARBA00022559"/>
    </source>
</evidence>
<dbReference type="InterPro" id="IPR000866">
    <property type="entry name" value="AhpC/TSA"/>
</dbReference>
<dbReference type="InterPro" id="IPR050924">
    <property type="entry name" value="Peroxiredoxin_BCP/PrxQ"/>
</dbReference>
<evidence type="ECO:0000256" key="12">
    <source>
        <dbReference type="SAM" id="MobiDB-lite"/>
    </source>
</evidence>
<accession>A0ABV5EZC9</accession>
<comment type="caution">
    <text evidence="14">The sequence shown here is derived from an EMBL/GenBank/DDBJ whole genome shotgun (WGS) entry which is preliminary data.</text>
</comment>
<dbReference type="SUPFAM" id="SSF52833">
    <property type="entry name" value="Thioredoxin-like"/>
    <property type="match status" value="1"/>
</dbReference>
<evidence type="ECO:0000256" key="7">
    <source>
        <dbReference type="ARBA" id="ARBA00023284"/>
    </source>
</evidence>
<evidence type="ECO:0000259" key="13">
    <source>
        <dbReference type="PROSITE" id="PS51352"/>
    </source>
</evidence>
<evidence type="ECO:0000256" key="1">
    <source>
        <dbReference type="ARBA" id="ARBA00003330"/>
    </source>
</evidence>
<dbReference type="Gene3D" id="3.40.30.10">
    <property type="entry name" value="Glutaredoxin"/>
    <property type="match status" value="1"/>
</dbReference>
<evidence type="ECO:0000256" key="5">
    <source>
        <dbReference type="ARBA" id="ARBA00023002"/>
    </source>
</evidence>
<evidence type="ECO:0000256" key="10">
    <source>
        <dbReference type="ARBA" id="ARBA00042639"/>
    </source>
</evidence>
<dbReference type="Proteomes" id="UP001589605">
    <property type="component" value="Unassembled WGS sequence"/>
</dbReference>
<dbReference type="RefSeq" id="WP_382381723.1">
    <property type="nucleotide sequence ID" value="NZ_JBHMEZ010000003.1"/>
</dbReference>
<reference evidence="14 15" key="1">
    <citation type="submission" date="2024-09" db="EMBL/GenBank/DDBJ databases">
        <authorList>
            <person name="Sun Q."/>
            <person name="Mori K."/>
        </authorList>
    </citation>
    <scope>NUCLEOTIDE SEQUENCE [LARGE SCALE GENOMIC DNA]</scope>
    <source>
        <strain evidence="14 15">CECT 8286</strain>
    </source>
</reference>
<keyword evidence="5" id="KW-0560">Oxidoreductase</keyword>
<evidence type="ECO:0000313" key="14">
    <source>
        <dbReference type="EMBL" id="MFB9052540.1"/>
    </source>
</evidence>
<name>A0ABV5EZC9_9FLAO</name>
<evidence type="ECO:0000256" key="4">
    <source>
        <dbReference type="ARBA" id="ARBA00022862"/>
    </source>
</evidence>
<dbReference type="Pfam" id="PF00578">
    <property type="entry name" value="AhpC-TSA"/>
    <property type="match status" value="1"/>
</dbReference>
<proteinExistence type="inferred from homology"/>
<dbReference type="EMBL" id="JBHMEZ010000003">
    <property type="protein sequence ID" value="MFB9052540.1"/>
    <property type="molecule type" value="Genomic_DNA"/>
</dbReference>